<evidence type="ECO:0000256" key="11">
    <source>
        <dbReference type="ARBA" id="ARBA00023137"/>
    </source>
</evidence>
<dbReference type="InterPro" id="IPR051184">
    <property type="entry name" value="Tyrosine-phos_adapter"/>
</dbReference>
<evidence type="ECO:0000256" key="6">
    <source>
        <dbReference type="ARBA" id="ARBA00022679"/>
    </source>
</evidence>
<evidence type="ECO:0000256" key="14">
    <source>
        <dbReference type="PROSITE-ProRule" id="PRU00192"/>
    </source>
</evidence>
<dbReference type="GO" id="GO:0035591">
    <property type="term" value="F:signaling adaptor activity"/>
    <property type="evidence" value="ECO:0007669"/>
    <property type="project" value="TreeGrafter"/>
</dbReference>
<dbReference type="InterPro" id="IPR001452">
    <property type="entry name" value="SH3_domain"/>
</dbReference>
<dbReference type="InterPro" id="IPR017441">
    <property type="entry name" value="Protein_kinase_ATP_BS"/>
</dbReference>
<gene>
    <name evidence="19" type="ORF">MATL_G00107970</name>
</gene>
<feature type="compositionally biased region" description="Polar residues" evidence="16">
    <location>
        <begin position="30"/>
        <end position="43"/>
    </location>
</feature>
<organism evidence="19 20">
    <name type="scientific">Megalops atlanticus</name>
    <name type="common">Tarpon</name>
    <name type="synonym">Clupea gigantea</name>
    <dbReference type="NCBI Taxonomy" id="7932"/>
    <lineage>
        <taxon>Eukaryota</taxon>
        <taxon>Metazoa</taxon>
        <taxon>Chordata</taxon>
        <taxon>Craniata</taxon>
        <taxon>Vertebrata</taxon>
        <taxon>Euteleostomi</taxon>
        <taxon>Actinopterygii</taxon>
        <taxon>Neopterygii</taxon>
        <taxon>Teleostei</taxon>
        <taxon>Elopiformes</taxon>
        <taxon>Megalopidae</taxon>
        <taxon>Megalops</taxon>
    </lineage>
</organism>
<dbReference type="PROSITE" id="PS50002">
    <property type="entry name" value="SH3"/>
    <property type="match status" value="1"/>
</dbReference>
<dbReference type="InterPro" id="IPR036028">
    <property type="entry name" value="SH3-like_dom_sf"/>
</dbReference>
<dbReference type="InterPro" id="IPR036860">
    <property type="entry name" value="SH2_dom_sf"/>
</dbReference>
<evidence type="ECO:0000256" key="4">
    <source>
        <dbReference type="ARBA" id="ARBA00022490"/>
    </source>
</evidence>
<comment type="caution">
    <text evidence="19">The sequence shown here is derived from an EMBL/GenBank/DDBJ whole genome shotgun (WGS) entry which is preliminary data.</text>
</comment>
<dbReference type="Pfam" id="PF00018">
    <property type="entry name" value="SH3_1"/>
    <property type="match status" value="1"/>
</dbReference>
<dbReference type="AlphaFoldDB" id="A0A9D3T979"/>
<keyword evidence="5" id="KW-0597">Phosphoprotein</keyword>
<dbReference type="PRINTS" id="PR00401">
    <property type="entry name" value="SH2DOMAIN"/>
</dbReference>
<keyword evidence="20" id="KW-1185">Reference proteome</keyword>
<dbReference type="Gene3D" id="3.30.200.20">
    <property type="entry name" value="Phosphorylase Kinase, domain 1"/>
    <property type="match status" value="1"/>
</dbReference>
<comment type="subcellular location">
    <subcellularLocation>
        <location evidence="1">Cytoplasm</location>
    </subcellularLocation>
</comment>
<feature type="domain" description="SH2" evidence="17">
    <location>
        <begin position="144"/>
        <end position="235"/>
    </location>
</feature>
<dbReference type="SUPFAM" id="SSF55550">
    <property type="entry name" value="SH2 domain"/>
    <property type="match status" value="1"/>
</dbReference>
<dbReference type="PROSITE" id="PS00107">
    <property type="entry name" value="PROTEIN_KINASE_ATP"/>
    <property type="match status" value="1"/>
</dbReference>
<dbReference type="EC" id="2.7.10.2" evidence="2"/>
<dbReference type="GO" id="GO:0004715">
    <property type="term" value="F:non-membrane spanning protein tyrosine kinase activity"/>
    <property type="evidence" value="ECO:0007669"/>
    <property type="project" value="UniProtKB-EC"/>
</dbReference>
<dbReference type="EMBL" id="JAFDVH010000008">
    <property type="protein sequence ID" value="KAG7472351.1"/>
    <property type="molecule type" value="Genomic_DNA"/>
</dbReference>
<dbReference type="InterPro" id="IPR000980">
    <property type="entry name" value="SH2"/>
</dbReference>
<dbReference type="GO" id="GO:0007167">
    <property type="term" value="P:enzyme-linked receptor protein signaling pathway"/>
    <property type="evidence" value="ECO:0007669"/>
    <property type="project" value="TreeGrafter"/>
</dbReference>
<evidence type="ECO:0000313" key="19">
    <source>
        <dbReference type="EMBL" id="KAG7472351.1"/>
    </source>
</evidence>
<dbReference type="GO" id="GO:0005524">
    <property type="term" value="F:ATP binding"/>
    <property type="evidence" value="ECO:0007669"/>
    <property type="project" value="UniProtKB-UniRule"/>
</dbReference>
<dbReference type="PANTHER" id="PTHR19969:SF5">
    <property type="entry name" value="CRK-LIKE PROTEIN"/>
    <property type="match status" value="1"/>
</dbReference>
<feature type="region of interest" description="Disordered" evidence="16">
    <location>
        <begin position="26"/>
        <end position="72"/>
    </location>
</feature>
<dbReference type="GO" id="GO:0030971">
    <property type="term" value="F:receptor tyrosine kinase binding"/>
    <property type="evidence" value="ECO:0007669"/>
    <property type="project" value="TreeGrafter"/>
</dbReference>
<dbReference type="SMART" id="SM00252">
    <property type="entry name" value="SH2"/>
    <property type="match status" value="1"/>
</dbReference>
<evidence type="ECO:0000256" key="15">
    <source>
        <dbReference type="PROSITE-ProRule" id="PRU10141"/>
    </source>
</evidence>
<evidence type="ECO:0000256" key="13">
    <source>
        <dbReference type="PROSITE-ProRule" id="PRU00191"/>
    </source>
</evidence>
<dbReference type="SMART" id="SM00326">
    <property type="entry name" value="SH3"/>
    <property type="match status" value="1"/>
</dbReference>
<dbReference type="GO" id="GO:0016477">
    <property type="term" value="P:cell migration"/>
    <property type="evidence" value="ECO:0007669"/>
    <property type="project" value="TreeGrafter"/>
</dbReference>
<sequence>MGEALRHACPCLVTLCSRLFGRAKDDVGDNGTNENDDSSQIGSSGKRIEESNVASSPRYTTHSKPSALLPPQSGQSGIYTALWSFEARAKEELSFQAGDLFKVIDRSGEWWTACKVDRNGHTLAEGIVPYNYLARGHSDEAQPWYFGKMNRFEASSHLLAPENSEGAFLIRLSEKDDVGYVLSVKSDNRVKHFKIYKTEEEFHVDQSKRFTSLVDLVEHFKIHPLASVERLGEACARKEPKPQDLSHSTVDEWELPKEEFTLGEQLGSGYFADVHKGKWKNQINVAIKVLKNNDSRPVYIFTIQVITQTKVVFLID</sequence>
<dbReference type="Gene3D" id="2.30.30.40">
    <property type="entry name" value="SH3 Domains"/>
    <property type="match status" value="1"/>
</dbReference>
<dbReference type="FunFam" id="3.30.505.10:FF:000074">
    <property type="entry name" value="Tyrosine-protein kinase"/>
    <property type="match status" value="1"/>
</dbReference>
<dbReference type="SUPFAM" id="SSF50044">
    <property type="entry name" value="SH3-domain"/>
    <property type="match status" value="1"/>
</dbReference>
<dbReference type="PANTHER" id="PTHR19969">
    <property type="entry name" value="SH2-SH3 ADAPTOR PROTEIN-RELATED"/>
    <property type="match status" value="1"/>
</dbReference>
<evidence type="ECO:0000256" key="5">
    <source>
        <dbReference type="ARBA" id="ARBA00022553"/>
    </source>
</evidence>
<keyword evidence="6" id="KW-0808">Transferase</keyword>
<evidence type="ECO:0000256" key="2">
    <source>
        <dbReference type="ARBA" id="ARBA00011903"/>
    </source>
</evidence>
<dbReference type="Proteomes" id="UP001046870">
    <property type="component" value="Chromosome 8"/>
</dbReference>
<evidence type="ECO:0000256" key="9">
    <source>
        <dbReference type="ARBA" id="ARBA00022840"/>
    </source>
</evidence>
<protein>
    <recommendedName>
        <fullName evidence="2">non-specific protein-tyrosine kinase</fullName>
        <ecNumber evidence="2">2.7.10.2</ecNumber>
    </recommendedName>
</protein>
<dbReference type="PRINTS" id="PR00452">
    <property type="entry name" value="SH3DOMAIN"/>
</dbReference>
<dbReference type="OrthoDB" id="4062651at2759"/>
<reference evidence="19" key="1">
    <citation type="submission" date="2021-01" db="EMBL/GenBank/DDBJ databases">
        <authorList>
            <person name="Zahm M."/>
            <person name="Roques C."/>
            <person name="Cabau C."/>
            <person name="Klopp C."/>
            <person name="Donnadieu C."/>
            <person name="Jouanno E."/>
            <person name="Lampietro C."/>
            <person name="Louis A."/>
            <person name="Herpin A."/>
            <person name="Echchiki A."/>
            <person name="Berthelot C."/>
            <person name="Parey E."/>
            <person name="Roest-Crollius H."/>
            <person name="Braasch I."/>
            <person name="Postlethwait J."/>
            <person name="Bobe J."/>
            <person name="Montfort J."/>
            <person name="Bouchez O."/>
            <person name="Begum T."/>
            <person name="Mejri S."/>
            <person name="Adams A."/>
            <person name="Chen W.-J."/>
            <person name="Guiguen Y."/>
        </authorList>
    </citation>
    <scope>NUCLEOTIDE SEQUENCE</scope>
    <source>
        <strain evidence="19">YG-15Mar2019-1</strain>
        <tissue evidence="19">Brain</tissue>
    </source>
</reference>
<dbReference type="PROSITE" id="PS50001">
    <property type="entry name" value="SH2"/>
    <property type="match status" value="1"/>
</dbReference>
<evidence type="ECO:0000256" key="1">
    <source>
        <dbReference type="ARBA" id="ARBA00004496"/>
    </source>
</evidence>
<evidence type="ECO:0000256" key="8">
    <source>
        <dbReference type="ARBA" id="ARBA00022777"/>
    </source>
</evidence>
<dbReference type="Gene3D" id="3.30.505.10">
    <property type="entry name" value="SH2 domain"/>
    <property type="match status" value="1"/>
</dbReference>
<proteinExistence type="predicted"/>
<evidence type="ECO:0000256" key="7">
    <source>
        <dbReference type="ARBA" id="ARBA00022741"/>
    </source>
</evidence>
<keyword evidence="10 13" id="KW-0727">SH2 domain</keyword>
<keyword evidence="7 15" id="KW-0547">Nucleotide-binding</keyword>
<keyword evidence="3 14" id="KW-0728">SH3 domain</keyword>
<accession>A0A9D3T979</accession>
<evidence type="ECO:0000256" key="16">
    <source>
        <dbReference type="SAM" id="MobiDB-lite"/>
    </source>
</evidence>
<evidence type="ECO:0000259" key="18">
    <source>
        <dbReference type="PROSITE" id="PS50002"/>
    </source>
</evidence>
<keyword evidence="9 15" id="KW-0067">ATP-binding</keyword>
<evidence type="ECO:0000256" key="12">
    <source>
        <dbReference type="ARBA" id="ARBA00023288"/>
    </source>
</evidence>
<name>A0A9D3T979_MEGAT</name>
<evidence type="ECO:0000313" key="20">
    <source>
        <dbReference type="Proteomes" id="UP001046870"/>
    </source>
</evidence>
<keyword evidence="4" id="KW-0963">Cytoplasm</keyword>
<dbReference type="FunFam" id="2.30.30.40:FF:000229">
    <property type="entry name" value="Tyrosine-protein kinase"/>
    <property type="match status" value="1"/>
</dbReference>
<evidence type="ECO:0000259" key="17">
    <source>
        <dbReference type="PROSITE" id="PS50001"/>
    </source>
</evidence>
<feature type="binding site" evidence="15">
    <location>
        <position position="288"/>
    </location>
    <ligand>
        <name>ATP</name>
        <dbReference type="ChEBI" id="CHEBI:30616"/>
    </ligand>
</feature>
<dbReference type="Pfam" id="PF00017">
    <property type="entry name" value="SH2"/>
    <property type="match status" value="1"/>
</dbReference>
<dbReference type="GO" id="GO:0005737">
    <property type="term" value="C:cytoplasm"/>
    <property type="evidence" value="ECO:0007669"/>
    <property type="project" value="UniProtKB-SubCell"/>
</dbReference>
<keyword evidence="12" id="KW-0449">Lipoprotein</keyword>
<feature type="compositionally biased region" description="Polar residues" evidence="16">
    <location>
        <begin position="52"/>
        <end position="64"/>
    </location>
</feature>
<keyword evidence="11" id="KW-0829">Tyrosine-protein kinase</keyword>
<keyword evidence="8" id="KW-0418">Kinase</keyword>
<dbReference type="CDD" id="cd11847">
    <property type="entry name" value="SH3_Brk"/>
    <property type="match status" value="1"/>
</dbReference>
<feature type="domain" description="SH3" evidence="18">
    <location>
        <begin position="74"/>
        <end position="138"/>
    </location>
</feature>
<evidence type="ECO:0000256" key="3">
    <source>
        <dbReference type="ARBA" id="ARBA00022443"/>
    </source>
</evidence>
<evidence type="ECO:0000256" key="10">
    <source>
        <dbReference type="ARBA" id="ARBA00022999"/>
    </source>
</evidence>